<dbReference type="Pfam" id="PF13523">
    <property type="entry name" value="Acetyltransf_8"/>
    <property type="match status" value="1"/>
</dbReference>
<dbReference type="InterPro" id="IPR000182">
    <property type="entry name" value="GNAT_dom"/>
</dbReference>
<sequence length="190" mass="22435">MLIIKDEITVRIMQDKIEDYQLMAKWLTDETVLQFYEGKDNPFPLDKIIENYKPMVMRDDPVIPCLVYYHNFPIGYIQYCLLNDLSETDRQTYSLEQTDNVYGIDLFIGETNYWNQGIGTKILSVFVNYIFEQLQADKIVIDPHVDNLRAIRCYEKCGFVKVKLLPAHELHEGKYLDCWLMATDRKSRSV</sequence>
<evidence type="ECO:0000256" key="1">
    <source>
        <dbReference type="ARBA" id="ARBA00023251"/>
    </source>
</evidence>
<accession>A0AAJ6NYB0</accession>
<keyword evidence="1" id="KW-0046">Antibiotic resistance</keyword>
<dbReference type="KEGG" id="hbq:QI031_14915"/>
<dbReference type="RefSeq" id="WP_281486035.1">
    <property type="nucleotide sequence ID" value="NZ_CP124543.1"/>
</dbReference>
<dbReference type="AlphaFoldDB" id="A0AAJ6NYB0"/>
<dbReference type="InterPro" id="IPR016181">
    <property type="entry name" value="Acyl_CoA_acyltransferase"/>
</dbReference>
<proteinExistence type="predicted"/>
<evidence type="ECO:0000313" key="4">
    <source>
        <dbReference type="Proteomes" id="UP001223520"/>
    </source>
</evidence>
<dbReference type="GO" id="GO:0016410">
    <property type="term" value="F:N-acyltransferase activity"/>
    <property type="evidence" value="ECO:0007669"/>
    <property type="project" value="TreeGrafter"/>
</dbReference>
<keyword evidence="4" id="KW-1185">Reference proteome</keyword>
<organism evidence="3 4">
    <name type="scientific">Halotia branconii CENA392</name>
    <dbReference type="NCBI Taxonomy" id="1539056"/>
    <lineage>
        <taxon>Bacteria</taxon>
        <taxon>Bacillati</taxon>
        <taxon>Cyanobacteriota</taxon>
        <taxon>Cyanophyceae</taxon>
        <taxon>Nostocales</taxon>
        <taxon>Nodulariaceae</taxon>
        <taxon>Halotia</taxon>
    </lineage>
</organism>
<dbReference type="PROSITE" id="PS51186">
    <property type="entry name" value="GNAT"/>
    <property type="match status" value="1"/>
</dbReference>
<dbReference type="EC" id="2.3.1.-" evidence="3"/>
<evidence type="ECO:0000313" key="3">
    <source>
        <dbReference type="EMBL" id="WGV28820.1"/>
    </source>
</evidence>
<dbReference type="EMBL" id="CP124543">
    <property type="protein sequence ID" value="WGV28820.1"/>
    <property type="molecule type" value="Genomic_DNA"/>
</dbReference>
<evidence type="ECO:0000259" key="2">
    <source>
        <dbReference type="PROSITE" id="PS51186"/>
    </source>
</evidence>
<dbReference type="Gene3D" id="3.40.630.30">
    <property type="match status" value="1"/>
</dbReference>
<gene>
    <name evidence="3" type="ORF">QI031_14915</name>
</gene>
<keyword evidence="3" id="KW-0808">Transferase</keyword>
<reference evidence="3 4" key="1">
    <citation type="journal article" date="2023" name="Limnol Oceanogr Lett">
        <title>Environmental adaptations by the intertidal Antarctic cyanobacterium Halotia branconii CENA392 as revealed using long-read genome sequencing.</title>
        <authorList>
            <person name="Dextro R.B."/>
            <person name="Delbaje E."/>
            <person name="Freitas P.N.N."/>
            <person name="Geraldes V."/>
            <person name="Pinto E."/>
            <person name="Long P.F."/>
            <person name="Fiore M.F."/>
        </authorList>
    </citation>
    <scope>NUCLEOTIDE SEQUENCE [LARGE SCALE GENOMIC DNA]</scope>
    <source>
        <strain evidence="3 4">CENA392</strain>
    </source>
</reference>
<dbReference type="SUPFAM" id="SSF55729">
    <property type="entry name" value="Acyl-CoA N-acyltransferases (Nat)"/>
    <property type="match status" value="1"/>
</dbReference>
<dbReference type="Proteomes" id="UP001223520">
    <property type="component" value="Chromosome"/>
</dbReference>
<keyword evidence="3" id="KW-0012">Acyltransferase</keyword>
<dbReference type="PANTHER" id="PTHR31438">
    <property type="entry name" value="LYSINE N-ACYLTRANSFERASE C17G9.06C-RELATED"/>
    <property type="match status" value="1"/>
</dbReference>
<dbReference type="GO" id="GO:0046677">
    <property type="term" value="P:response to antibiotic"/>
    <property type="evidence" value="ECO:0007669"/>
    <property type="project" value="UniProtKB-KW"/>
</dbReference>
<feature type="domain" description="N-acetyltransferase" evidence="2">
    <location>
        <begin position="8"/>
        <end position="181"/>
    </location>
</feature>
<name>A0AAJ6NYB0_9CYAN</name>
<dbReference type="PANTHER" id="PTHR31438:SF1">
    <property type="entry name" value="LYSINE N-ACYLTRANSFERASE C17G9.06C-RELATED"/>
    <property type="match status" value="1"/>
</dbReference>
<protein>
    <submittedName>
        <fullName evidence="3">GNAT family N-acetyltransferase</fullName>
        <ecNumber evidence="3">2.3.1.-</ecNumber>
    </submittedName>
</protein>